<proteinExistence type="predicted"/>
<name>A0A5B7IMX1_PORTR</name>
<evidence type="ECO:0000313" key="2">
    <source>
        <dbReference type="EMBL" id="MPC85920.1"/>
    </source>
</evidence>
<comment type="caution">
    <text evidence="2">The sequence shown here is derived from an EMBL/GenBank/DDBJ whole genome shotgun (WGS) entry which is preliminary data.</text>
</comment>
<reference evidence="2 3" key="1">
    <citation type="submission" date="2019-05" db="EMBL/GenBank/DDBJ databases">
        <title>Another draft genome of Portunus trituberculatus and its Hox gene families provides insights of decapod evolution.</title>
        <authorList>
            <person name="Jeong J.-H."/>
            <person name="Song I."/>
            <person name="Kim S."/>
            <person name="Choi T."/>
            <person name="Kim D."/>
            <person name="Ryu S."/>
            <person name="Kim W."/>
        </authorList>
    </citation>
    <scope>NUCLEOTIDE SEQUENCE [LARGE SCALE GENOMIC DNA]</scope>
    <source>
        <tissue evidence="2">Muscle</tissue>
    </source>
</reference>
<accession>A0A5B7IMX1</accession>
<dbReference type="EMBL" id="VSRR010069990">
    <property type="protein sequence ID" value="MPC85920.1"/>
    <property type="molecule type" value="Genomic_DNA"/>
</dbReference>
<protein>
    <submittedName>
        <fullName evidence="2">Uncharacterized protein</fullName>
    </submittedName>
</protein>
<dbReference type="Proteomes" id="UP000324222">
    <property type="component" value="Unassembled WGS sequence"/>
</dbReference>
<organism evidence="2 3">
    <name type="scientific">Portunus trituberculatus</name>
    <name type="common">Swimming crab</name>
    <name type="synonym">Neptunus trituberculatus</name>
    <dbReference type="NCBI Taxonomy" id="210409"/>
    <lineage>
        <taxon>Eukaryota</taxon>
        <taxon>Metazoa</taxon>
        <taxon>Ecdysozoa</taxon>
        <taxon>Arthropoda</taxon>
        <taxon>Crustacea</taxon>
        <taxon>Multicrustacea</taxon>
        <taxon>Malacostraca</taxon>
        <taxon>Eumalacostraca</taxon>
        <taxon>Eucarida</taxon>
        <taxon>Decapoda</taxon>
        <taxon>Pleocyemata</taxon>
        <taxon>Brachyura</taxon>
        <taxon>Eubrachyura</taxon>
        <taxon>Portunoidea</taxon>
        <taxon>Portunidae</taxon>
        <taxon>Portuninae</taxon>
        <taxon>Portunus</taxon>
    </lineage>
</organism>
<feature type="region of interest" description="Disordered" evidence="1">
    <location>
        <begin position="73"/>
        <end position="99"/>
    </location>
</feature>
<evidence type="ECO:0000256" key="1">
    <source>
        <dbReference type="SAM" id="MobiDB-lite"/>
    </source>
</evidence>
<dbReference type="AlphaFoldDB" id="A0A5B7IMX1"/>
<feature type="compositionally biased region" description="Basic and acidic residues" evidence="1">
    <location>
        <begin position="88"/>
        <end position="99"/>
    </location>
</feature>
<sequence>MTWNLHQPGAAVPVLFRVLVSGEPRRTTQPSCSHNSRPLLRLAFDPNPHNLLVVLEEGKGCVGGGSNLLKGVSEMDATHGPRGVFDAVRPRPDKQLRGR</sequence>
<evidence type="ECO:0000313" key="3">
    <source>
        <dbReference type="Proteomes" id="UP000324222"/>
    </source>
</evidence>
<gene>
    <name evidence="2" type="ORF">E2C01_080725</name>
</gene>
<keyword evidence="3" id="KW-1185">Reference proteome</keyword>